<dbReference type="PROSITE" id="PS50054">
    <property type="entry name" value="TYR_PHOSPHATASE_DUAL"/>
    <property type="match status" value="1"/>
</dbReference>
<feature type="compositionally biased region" description="Basic and acidic residues" evidence="5">
    <location>
        <begin position="143"/>
        <end position="166"/>
    </location>
</feature>
<comment type="similarity">
    <text evidence="1">Belongs to the protein-tyrosine phosphatase family. Non-receptor class dual specificity subfamily.</text>
</comment>
<feature type="domain" description="Tyrosine-protein phosphatase" evidence="6">
    <location>
        <begin position="1"/>
        <end position="110"/>
    </location>
</feature>
<comment type="caution">
    <text evidence="8">The sequence shown here is derived from an EMBL/GenBank/DDBJ whole genome shotgun (WGS) entry which is preliminary data.</text>
</comment>
<evidence type="ECO:0000256" key="3">
    <source>
        <dbReference type="ARBA" id="ARBA00022801"/>
    </source>
</evidence>
<evidence type="ECO:0000256" key="5">
    <source>
        <dbReference type="SAM" id="MobiDB-lite"/>
    </source>
</evidence>
<dbReference type="GO" id="GO:0005737">
    <property type="term" value="C:cytoplasm"/>
    <property type="evidence" value="ECO:0007669"/>
    <property type="project" value="TreeGrafter"/>
</dbReference>
<name>A0A9W7GKD9_9STRA</name>
<proteinExistence type="inferred from homology"/>
<dbReference type="GO" id="GO:0043409">
    <property type="term" value="P:negative regulation of MAPK cascade"/>
    <property type="evidence" value="ECO:0007669"/>
    <property type="project" value="TreeGrafter"/>
</dbReference>
<dbReference type="GO" id="GO:0017017">
    <property type="term" value="F:MAP kinase tyrosine/serine/threonine phosphatase activity"/>
    <property type="evidence" value="ECO:0007669"/>
    <property type="project" value="TreeGrafter"/>
</dbReference>
<dbReference type="EMBL" id="BRYA01000319">
    <property type="protein sequence ID" value="GMI46925.1"/>
    <property type="molecule type" value="Genomic_DNA"/>
</dbReference>
<dbReference type="Proteomes" id="UP001165065">
    <property type="component" value="Unassembled WGS sequence"/>
</dbReference>
<dbReference type="AlphaFoldDB" id="A0A9W7GKD9"/>
<dbReference type="SMART" id="SM00195">
    <property type="entry name" value="DSPc"/>
    <property type="match status" value="1"/>
</dbReference>
<keyword evidence="4" id="KW-0904">Protein phosphatase</keyword>
<dbReference type="PANTHER" id="PTHR10159:SF519">
    <property type="entry name" value="DUAL SPECIFICITY PROTEIN PHOSPHATASE MPK3"/>
    <property type="match status" value="1"/>
</dbReference>
<dbReference type="SUPFAM" id="SSF52799">
    <property type="entry name" value="(Phosphotyrosine protein) phosphatases II"/>
    <property type="match status" value="1"/>
</dbReference>
<dbReference type="EC" id="3.1.3.48" evidence="2"/>
<evidence type="ECO:0000313" key="9">
    <source>
        <dbReference type="Proteomes" id="UP001165065"/>
    </source>
</evidence>
<dbReference type="Gene3D" id="3.90.190.10">
    <property type="entry name" value="Protein tyrosine phosphatase superfamily"/>
    <property type="match status" value="1"/>
</dbReference>
<dbReference type="OrthoDB" id="165342at2759"/>
<dbReference type="InterPro" id="IPR029021">
    <property type="entry name" value="Prot-tyrosine_phosphatase-like"/>
</dbReference>
<keyword evidence="9" id="KW-1185">Reference proteome</keyword>
<reference evidence="9" key="1">
    <citation type="journal article" date="2023" name="Commun. Biol.">
        <title>Genome analysis of Parmales, the sister group of diatoms, reveals the evolutionary specialization of diatoms from phago-mixotrophs to photoautotrophs.</title>
        <authorList>
            <person name="Ban H."/>
            <person name="Sato S."/>
            <person name="Yoshikawa S."/>
            <person name="Yamada K."/>
            <person name="Nakamura Y."/>
            <person name="Ichinomiya M."/>
            <person name="Sato N."/>
            <person name="Blanc-Mathieu R."/>
            <person name="Endo H."/>
            <person name="Kuwata A."/>
            <person name="Ogata H."/>
        </authorList>
    </citation>
    <scope>NUCLEOTIDE SEQUENCE [LARGE SCALE GENOMIC DNA]</scope>
</reference>
<gene>
    <name evidence="8" type="ORF">TrCOL_g9062</name>
</gene>
<evidence type="ECO:0000259" key="7">
    <source>
        <dbReference type="PROSITE" id="PS50056"/>
    </source>
</evidence>
<accession>A0A9W7GKD9</accession>
<feature type="domain" description="Tyrosine specific protein phosphatases" evidence="7">
    <location>
        <begin position="21"/>
        <end position="88"/>
    </location>
</feature>
<evidence type="ECO:0000256" key="1">
    <source>
        <dbReference type="ARBA" id="ARBA00008601"/>
    </source>
</evidence>
<dbReference type="CDD" id="cd14498">
    <property type="entry name" value="DSP"/>
    <property type="match status" value="1"/>
</dbReference>
<feature type="region of interest" description="Disordered" evidence="5">
    <location>
        <begin position="138"/>
        <end position="166"/>
    </location>
</feature>
<dbReference type="Pfam" id="PF00782">
    <property type="entry name" value="DSPc"/>
    <property type="match status" value="1"/>
</dbReference>
<dbReference type="PANTHER" id="PTHR10159">
    <property type="entry name" value="DUAL SPECIFICITY PROTEIN PHOSPHATASE"/>
    <property type="match status" value="1"/>
</dbReference>
<dbReference type="GO" id="GO:0008330">
    <property type="term" value="F:protein tyrosine/threonine phosphatase activity"/>
    <property type="evidence" value="ECO:0007669"/>
    <property type="project" value="TreeGrafter"/>
</dbReference>
<dbReference type="PROSITE" id="PS50056">
    <property type="entry name" value="TYR_PHOSPHATASE_2"/>
    <property type="match status" value="1"/>
</dbReference>
<evidence type="ECO:0000313" key="8">
    <source>
        <dbReference type="EMBL" id="GMI46925.1"/>
    </source>
</evidence>
<keyword evidence="3" id="KW-0378">Hydrolase</keyword>
<dbReference type="GO" id="GO:0033550">
    <property type="term" value="F:MAP kinase tyrosine phosphatase activity"/>
    <property type="evidence" value="ECO:0007669"/>
    <property type="project" value="TreeGrafter"/>
</dbReference>
<evidence type="ECO:0000259" key="6">
    <source>
        <dbReference type="PROSITE" id="PS50054"/>
    </source>
</evidence>
<evidence type="ECO:0000256" key="4">
    <source>
        <dbReference type="ARBA" id="ARBA00022912"/>
    </source>
</evidence>
<protein>
    <recommendedName>
        <fullName evidence="2">protein-tyrosine-phosphatase</fullName>
        <ecNumber evidence="2">3.1.3.48</ecNumber>
    </recommendedName>
</protein>
<dbReference type="InterPro" id="IPR020422">
    <property type="entry name" value="TYR_PHOSPHATASE_DUAL_dom"/>
</dbReference>
<dbReference type="InterPro" id="IPR000387">
    <property type="entry name" value="Tyr_Pase_dom"/>
</dbReference>
<sequence>MHLGLEDNTKEDIYMYFESSTAFIDSVSTLPVATLPLQEGSSSTSSSLPSVLVHCHSGMSRSVTICMAYLMWKGKSLIEAFEMVKSTRQQASPNAGFMEQLCEWEKELTGRDWNTLDLEKYQMDRFSSVEEVRVKVMGEGGGGDEKMMDCEDEGKDDREDETKVFE</sequence>
<organism evidence="8 9">
    <name type="scientific">Triparma columacea</name>
    <dbReference type="NCBI Taxonomy" id="722753"/>
    <lineage>
        <taxon>Eukaryota</taxon>
        <taxon>Sar</taxon>
        <taxon>Stramenopiles</taxon>
        <taxon>Ochrophyta</taxon>
        <taxon>Bolidophyceae</taxon>
        <taxon>Parmales</taxon>
        <taxon>Triparmaceae</taxon>
        <taxon>Triparma</taxon>
    </lineage>
</organism>
<evidence type="ECO:0000256" key="2">
    <source>
        <dbReference type="ARBA" id="ARBA00013064"/>
    </source>
</evidence>
<dbReference type="InterPro" id="IPR000340">
    <property type="entry name" value="Dual-sp_phosphatase_cat-dom"/>
</dbReference>